<dbReference type="OrthoDB" id="2345842at2759"/>
<dbReference type="AlphaFoldDB" id="A0A9N9KIU3"/>
<feature type="non-terminal residue" evidence="1">
    <location>
        <position position="136"/>
    </location>
</feature>
<gene>
    <name evidence="1" type="ORF">CPELLU_LOCUS21094</name>
</gene>
<feature type="non-terminal residue" evidence="1">
    <location>
        <position position="1"/>
    </location>
</feature>
<keyword evidence="2" id="KW-1185">Reference proteome</keyword>
<name>A0A9N9KIU3_9GLOM</name>
<organism evidence="1 2">
    <name type="scientific">Cetraspora pellucida</name>
    <dbReference type="NCBI Taxonomy" id="1433469"/>
    <lineage>
        <taxon>Eukaryota</taxon>
        <taxon>Fungi</taxon>
        <taxon>Fungi incertae sedis</taxon>
        <taxon>Mucoromycota</taxon>
        <taxon>Glomeromycotina</taxon>
        <taxon>Glomeromycetes</taxon>
        <taxon>Diversisporales</taxon>
        <taxon>Gigasporaceae</taxon>
        <taxon>Cetraspora</taxon>
    </lineage>
</organism>
<protein>
    <submittedName>
        <fullName evidence="1">2513_t:CDS:1</fullName>
    </submittedName>
</protein>
<dbReference type="Proteomes" id="UP000789759">
    <property type="component" value="Unassembled WGS sequence"/>
</dbReference>
<comment type="caution">
    <text evidence="1">The sequence shown here is derived from an EMBL/GenBank/DDBJ whole genome shotgun (WGS) entry which is preliminary data.</text>
</comment>
<dbReference type="EMBL" id="CAJVQA010073275">
    <property type="protein sequence ID" value="CAG8834373.1"/>
    <property type="molecule type" value="Genomic_DNA"/>
</dbReference>
<accession>A0A9N9KIU3</accession>
<proteinExistence type="predicted"/>
<reference evidence="1" key="1">
    <citation type="submission" date="2021-06" db="EMBL/GenBank/DDBJ databases">
        <authorList>
            <person name="Kallberg Y."/>
            <person name="Tangrot J."/>
            <person name="Rosling A."/>
        </authorList>
    </citation>
    <scope>NUCLEOTIDE SEQUENCE</scope>
    <source>
        <strain evidence="1">FL966</strain>
    </source>
</reference>
<evidence type="ECO:0000313" key="2">
    <source>
        <dbReference type="Proteomes" id="UP000789759"/>
    </source>
</evidence>
<sequence length="136" mass="16734">WCWITIPILWQDPFRYCKRDKNDSLKRIIYYYLNSTEQRNFNYNFGIINHPMFDYLKFIKHVNATHIHKILRRTNRTIITIELLLRSSNIVKYITLQNNENFKSLKKYMENHEIDLILMNPILLSQKFKFKYANNL</sequence>
<evidence type="ECO:0000313" key="1">
    <source>
        <dbReference type="EMBL" id="CAG8834373.1"/>
    </source>
</evidence>